<dbReference type="PANTHER" id="PTHR11102">
    <property type="entry name" value="SEL-1-LIKE PROTEIN"/>
    <property type="match status" value="1"/>
</dbReference>
<proteinExistence type="predicted"/>
<dbReference type="SUPFAM" id="SSF81901">
    <property type="entry name" value="HCP-like"/>
    <property type="match status" value="1"/>
</dbReference>
<name>A0A1W1XK29_9NEIS</name>
<dbReference type="Pfam" id="PF08238">
    <property type="entry name" value="Sel1"/>
    <property type="match status" value="4"/>
</dbReference>
<dbReference type="RefSeq" id="WP_084090511.1">
    <property type="nucleotide sequence ID" value="NZ_FWXD01000009.1"/>
</dbReference>
<feature type="transmembrane region" description="Helical" evidence="1">
    <location>
        <begin position="12"/>
        <end position="30"/>
    </location>
</feature>
<dbReference type="AlphaFoldDB" id="A0A1W1XK29"/>
<dbReference type="InterPro" id="IPR011990">
    <property type="entry name" value="TPR-like_helical_dom_sf"/>
</dbReference>
<keyword evidence="1" id="KW-0812">Transmembrane</keyword>
<evidence type="ECO:0000313" key="2">
    <source>
        <dbReference type="EMBL" id="SMC24340.1"/>
    </source>
</evidence>
<protein>
    <submittedName>
        <fullName evidence="2">Sel1 repeat-containing protein</fullName>
    </submittedName>
</protein>
<dbReference type="InterPro" id="IPR006597">
    <property type="entry name" value="Sel1-like"/>
</dbReference>
<sequence>MAILHAAKRHPRLLISLSVVALATAGGLFWQAQHRNAPDPALRANTLTELRVMADSGRDDDALAELQRLADKGTPDAQRTLGQVLLARGDSEHALTGVRWLQQAGQAGDADAYAALGKAWLLGSPGLAINYPQAHTALQAAAKTGHTGAAYYLGIQLKNGYGIPADAKAAAHWFEVAARNDEPAALFMLANAYRYGDGVANDDAKALALYRKSADLEYPPAIQAMAMAYQHGEMGLKRDPANYKQELAEAAHALKHPAQQP</sequence>
<dbReference type="OrthoDB" id="8589804at2"/>
<evidence type="ECO:0000256" key="1">
    <source>
        <dbReference type="SAM" id="Phobius"/>
    </source>
</evidence>
<organism evidence="2 3">
    <name type="scientific">Andreprevotia lacus DSM 23236</name>
    <dbReference type="NCBI Taxonomy" id="1121001"/>
    <lineage>
        <taxon>Bacteria</taxon>
        <taxon>Pseudomonadati</taxon>
        <taxon>Pseudomonadota</taxon>
        <taxon>Betaproteobacteria</taxon>
        <taxon>Neisseriales</taxon>
        <taxon>Chitinibacteraceae</taxon>
        <taxon>Andreprevotia</taxon>
    </lineage>
</organism>
<accession>A0A1W1XK29</accession>
<keyword evidence="1" id="KW-1133">Transmembrane helix</keyword>
<dbReference type="EMBL" id="FWXD01000009">
    <property type="protein sequence ID" value="SMC24340.1"/>
    <property type="molecule type" value="Genomic_DNA"/>
</dbReference>
<dbReference type="PANTHER" id="PTHR11102:SF160">
    <property type="entry name" value="ERAD-ASSOCIATED E3 UBIQUITIN-PROTEIN LIGASE COMPONENT HRD3"/>
    <property type="match status" value="1"/>
</dbReference>
<dbReference type="STRING" id="1121001.SAMN02745857_01857"/>
<dbReference type="Gene3D" id="1.25.40.10">
    <property type="entry name" value="Tetratricopeptide repeat domain"/>
    <property type="match status" value="1"/>
</dbReference>
<gene>
    <name evidence="2" type="ORF">SAMN02745857_01857</name>
</gene>
<dbReference type="SMART" id="SM00671">
    <property type="entry name" value="SEL1"/>
    <property type="match status" value="4"/>
</dbReference>
<dbReference type="InterPro" id="IPR050767">
    <property type="entry name" value="Sel1_AlgK"/>
</dbReference>
<evidence type="ECO:0000313" key="3">
    <source>
        <dbReference type="Proteomes" id="UP000192761"/>
    </source>
</evidence>
<keyword evidence="1" id="KW-0472">Membrane</keyword>
<dbReference type="Proteomes" id="UP000192761">
    <property type="component" value="Unassembled WGS sequence"/>
</dbReference>
<keyword evidence="3" id="KW-1185">Reference proteome</keyword>
<reference evidence="2 3" key="1">
    <citation type="submission" date="2017-04" db="EMBL/GenBank/DDBJ databases">
        <authorList>
            <person name="Afonso C.L."/>
            <person name="Miller P.J."/>
            <person name="Scott M.A."/>
            <person name="Spackman E."/>
            <person name="Goraichik I."/>
            <person name="Dimitrov K.M."/>
            <person name="Suarez D.L."/>
            <person name="Swayne D.E."/>
        </authorList>
    </citation>
    <scope>NUCLEOTIDE SEQUENCE [LARGE SCALE GENOMIC DNA]</scope>
    <source>
        <strain evidence="2 3">DSM 23236</strain>
    </source>
</reference>